<comment type="caution">
    <text evidence="1">The sequence shown here is derived from an EMBL/GenBank/DDBJ whole genome shotgun (WGS) entry which is preliminary data.</text>
</comment>
<gene>
    <name evidence="1" type="ORF">AWN90_29585</name>
</gene>
<reference evidence="1 2" key="1">
    <citation type="submission" date="2016-04" db="EMBL/GenBank/DDBJ databases">
        <authorList>
            <person name="Evans L.H."/>
            <person name="Alamgir A."/>
            <person name="Owens N."/>
            <person name="Weber N.D."/>
            <person name="Virtaneva K."/>
            <person name="Barbian K."/>
            <person name="Babar A."/>
            <person name="Rosenke K."/>
        </authorList>
    </citation>
    <scope>NUCLEOTIDE SEQUENCE [LARGE SCALE GENOMIC DNA]</scope>
    <source>
        <strain evidence="1 2">IFM 0406</strain>
    </source>
</reference>
<dbReference type="Gene3D" id="3.30.1870.10">
    <property type="entry name" value="EreA-like, domain 2"/>
    <property type="match status" value="1"/>
</dbReference>
<dbReference type="PIRSF" id="PIRSF000880">
    <property type="entry name" value="Eryth_est"/>
    <property type="match status" value="1"/>
</dbReference>
<protein>
    <submittedName>
        <fullName evidence="1">Erythromycin esterase</fullName>
    </submittedName>
</protein>
<proteinExistence type="predicted"/>
<name>A0A164M065_9NOCA</name>
<dbReference type="STRING" id="455432.AWN90_29585"/>
<evidence type="ECO:0000313" key="2">
    <source>
        <dbReference type="Proteomes" id="UP000076512"/>
    </source>
</evidence>
<organism evidence="1 2">
    <name type="scientific">Nocardia terpenica</name>
    <dbReference type="NCBI Taxonomy" id="455432"/>
    <lineage>
        <taxon>Bacteria</taxon>
        <taxon>Bacillati</taxon>
        <taxon>Actinomycetota</taxon>
        <taxon>Actinomycetes</taxon>
        <taxon>Mycobacteriales</taxon>
        <taxon>Nocardiaceae</taxon>
        <taxon>Nocardia</taxon>
    </lineage>
</organism>
<dbReference type="InterPro" id="IPR007815">
    <property type="entry name" value="Emycin_Estase"/>
</dbReference>
<dbReference type="SUPFAM" id="SSF159501">
    <property type="entry name" value="EreA/ChaN-like"/>
    <property type="match status" value="1"/>
</dbReference>
<dbReference type="Gene3D" id="3.40.1660.10">
    <property type="entry name" value="EreA-like (biosynthetic domain)"/>
    <property type="match status" value="1"/>
</dbReference>
<dbReference type="PANTHER" id="PTHR31299">
    <property type="entry name" value="ESTERASE, PUTATIVE (AFU_ORTHOLOGUE AFUA_1G05850)-RELATED"/>
    <property type="match status" value="1"/>
</dbReference>
<dbReference type="InterPro" id="IPR052036">
    <property type="entry name" value="Hydrolase/PRTase-associated"/>
</dbReference>
<dbReference type="AlphaFoldDB" id="A0A164M065"/>
<dbReference type="EMBL" id="LWGR01000007">
    <property type="protein sequence ID" value="KZM72905.1"/>
    <property type="molecule type" value="Genomic_DNA"/>
</dbReference>
<keyword evidence="2" id="KW-1185">Reference proteome</keyword>
<evidence type="ECO:0000313" key="1">
    <source>
        <dbReference type="EMBL" id="KZM72905.1"/>
    </source>
</evidence>
<dbReference type="OrthoDB" id="9810066at2"/>
<sequence length="426" mass="45646">MSHDISLSAAARSLVAHSRILPELDAVTDDELDLLGAVVADARVVALGEGAHFVAEFGVARRRLLRYLVERCGFTVLAFEFGFAEACALDAWLHGQGPETALRTMIGTTNSGLDSTMARWLRHYNTTGGHSVRLIGVDTPVSGGTLAPVLEPLIDYLTTVDPEHADLARTALAIGARIEGASVGKAALRWVELAEADRTALTAALSRLTVRMRALEPLYVARSDRARYDLAAQQLAIAVHTDYMFATIHGVLFGGPSLPMDGSVRDRVMADTLLWHLDRLDPDTRVVVMAHNNHIQKKPVEFDGPLAFSMGCYLADTLGDTYRAIALTHTADTVPDLYPDPDQPIGFTVTDTAMAPPPAGSVEGELIAAGLGSVVSLCNLRPLRNTPTNLSSIRGQSAQMPTPVPEAFDAVLTLPTITTKVELTLA</sequence>
<dbReference type="Gene3D" id="1.20.1440.30">
    <property type="entry name" value="Biosynthetic Protein domain"/>
    <property type="match status" value="1"/>
</dbReference>
<accession>A0A164M065</accession>
<dbReference type="PANTHER" id="PTHR31299:SF0">
    <property type="entry name" value="ESTERASE, PUTATIVE (AFU_ORTHOLOGUE AFUA_1G05850)-RELATED"/>
    <property type="match status" value="1"/>
</dbReference>
<dbReference type="Proteomes" id="UP000076512">
    <property type="component" value="Unassembled WGS sequence"/>
</dbReference>
<dbReference type="CDD" id="cd14728">
    <property type="entry name" value="Ere-like"/>
    <property type="match status" value="1"/>
</dbReference>
<dbReference type="InterPro" id="IPR016273">
    <property type="entry name" value="Emycin_Estase_proteobac"/>
</dbReference>
<dbReference type="RefSeq" id="WP_067589215.1">
    <property type="nucleotide sequence ID" value="NZ_JABMCZ010000004.1"/>
</dbReference>
<dbReference type="Pfam" id="PF05139">
    <property type="entry name" value="Erythro_esteras"/>
    <property type="match status" value="1"/>
</dbReference>
<dbReference type="GO" id="GO:0046677">
    <property type="term" value="P:response to antibiotic"/>
    <property type="evidence" value="ECO:0007669"/>
    <property type="project" value="InterPro"/>
</dbReference>